<dbReference type="Proteomes" id="UP001732700">
    <property type="component" value="Chromosome 1A"/>
</dbReference>
<reference evidence="1" key="1">
    <citation type="submission" date="2021-05" db="EMBL/GenBank/DDBJ databases">
        <authorList>
            <person name="Scholz U."/>
            <person name="Mascher M."/>
            <person name="Fiebig A."/>
        </authorList>
    </citation>
    <scope>NUCLEOTIDE SEQUENCE [LARGE SCALE GENOMIC DNA]</scope>
</reference>
<protein>
    <submittedName>
        <fullName evidence="1">Uncharacterized protein</fullName>
    </submittedName>
</protein>
<reference evidence="1" key="2">
    <citation type="submission" date="2025-09" db="UniProtKB">
        <authorList>
            <consortium name="EnsemblPlants"/>
        </authorList>
    </citation>
    <scope>IDENTIFICATION</scope>
</reference>
<dbReference type="EnsemblPlants" id="AVESA.00010b.r2.1AG0010150.1">
    <property type="protein sequence ID" value="AVESA.00010b.r2.1AG0010150.1.CDS"/>
    <property type="gene ID" value="AVESA.00010b.r2.1AG0010150"/>
</dbReference>
<evidence type="ECO:0000313" key="2">
    <source>
        <dbReference type="Proteomes" id="UP001732700"/>
    </source>
</evidence>
<sequence length="385" mass="41375">MAVNGVSTDQALLDAEHELWRTSFSYIKSMAVKSALDLRLADAIDHHGGAATLPQIVARVAVHPSKVPCLRRLMRVLAVSGVFSVQQHQTVLPAAIANDNGNGAVITNGVGAATANGNGTAAEPLYALTPVSRLLVGSRSLASIMSMILDPAFITPFLGIGAWFEHPLPDPCIFRQQHGVALWKMADKDPAFDALVNDGMVSDSSFIMEIAIRECGEVFQGITSLIDVAGGLGAASQVISKAFPGLECTVMDLGHVIAKAPSSTAVKYVVGDMFESIPPADAVFIKWVLHDWGHKDCVKILKNCKKSIASGEKGGKIIIMDIVVGARPSGEKHKELQVLFDMYMTIVDGIERDEHEWEKIFVEAGFSGYKIIPVLGFRSIIEVYP</sequence>
<evidence type="ECO:0000313" key="1">
    <source>
        <dbReference type="EnsemblPlants" id="AVESA.00010b.r2.1AG0010150.1.CDS"/>
    </source>
</evidence>
<accession>A0ACD5T8J3</accession>
<proteinExistence type="predicted"/>
<keyword evidence="2" id="KW-1185">Reference proteome</keyword>
<organism evidence="1 2">
    <name type="scientific">Avena sativa</name>
    <name type="common">Oat</name>
    <dbReference type="NCBI Taxonomy" id="4498"/>
    <lineage>
        <taxon>Eukaryota</taxon>
        <taxon>Viridiplantae</taxon>
        <taxon>Streptophyta</taxon>
        <taxon>Embryophyta</taxon>
        <taxon>Tracheophyta</taxon>
        <taxon>Spermatophyta</taxon>
        <taxon>Magnoliopsida</taxon>
        <taxon>Liliopsida</taxon>
        <taxon>Poales</taxon>
        <taxon>Poaceae</taxon>
        <taxon>BOP clade</taxon>
        <taxon>Pooideae</taxon>
        <taxon>Poodae</taxon>
        <taxon>Poeae</taxon>
        <taxon>Poeae Chloroplast Group 1 (Aveneae type)</taxon>
        <taxon>Aveninae</taxon>
        <taxon>Avena</taxon>
    </lineage>
</organism>
<name>A0ACD5T8J3_AVESA</name>